<dbReference type="InterPro" id="IPR036397">
    <property type="entry name" value="RNaseH_sf"/>
</dbReference>
<dbReference type="AlphaFoldDB" id="A0A8X7TV09"/>
<feature type="domain" description="RNase H type-1" evidence="1">
    <location>
        <begin position="123"/>
        <end position="230"/>
    </location>
</feature>
<dbReference type="PANTHER" id="PTHR47074:SF49">
    <property type="entry name" value="POLYNUCLEOTIDYL TRANSFERASE, RIBONUCLEASE H-LIKE SUPERFAMILY PROTEIN"/>
    <property type="match status" value="1"/>
</dbReference>
<sequence length="259" mass="29410">MFLCPPALQTWALSDIPTSPGSFPRDSLFENFDYLLLRAKENGTPQNLIARLPWIAWFIWKARNDKVFNGNDIIPPDTVLDATREEENWRVAQVLPGNEVTGRNLDLITDILENESPLPRCLVDASWVTNSTDSGGGFVFDLVSGTHMYGSFGMDQVLSPLHAEFTILVLAMKSSLQLGFTSMSFQTDCLQLVKLINDEEDWRALASEWNEFIHLLSSFTVFSISFIARELQSLMVLHLMVIKFLLKTMVYFEIQHEAL</sequence>
<dbReference type="PANTHER" id="PTHR47074">
    <property type="entry name" value="BNAC02G40300D PROTEIN"/>
    <property type="match status" value="1"/>
</dbReference>
<evidence type="ECO:0000259" key="1">
    <source>
        <dbReference type="Pfam" id="PF13456"/>
    </source>
</evidence>
<dbReference type="Pfam" id="PF13456">
    <property type="entry name" value="RVT_3"/>
    <property type="match status" value="1"/>
</dbReference>
<evidence type="ECO:0000313" key="2">
    <source>
        <dbReference type="EMBL" id="KAG2255437.1"/>
    </source>
</evidence>
<gene>
    <name evidence="2" type="ORF">Bca52824_074731</name>
</gene>
<dbReference type="Proteomes" id="UP000886595">
    <property type="component" value="Unassembled WGS sequence"/>
</dbReference>
<dbReference type="InterPro" id="IPR012337">
    <property type="entry name" value="RNaseH-like_sf"/>
</dbReference>
<dbReference type="CDD" id="cd06222">
    <property type="entry name" value="RNase_H_like"/>
    <property type="match status" value="1"/>
</dbReference>
<dbReference type="InterPro" id="IPR052929">
    <property type="entry name" value="RNase_H-like_EbsB-rel"/>
</dbReference>
<organism evidence="2 3">
    <name type="scientific">Brassica carinata</name>
    <name type="common">Ethiopian mustard</name>
    <name type="synonym">Abyssinian cabbage</name>
    <dbReference type="NCBI Taxonomy" id="52824"/>
    <lineage>
        <taxon>Eukaryota</taxon>
        <taxon>Viridiplantae</taxon>
        <taxon>Streptophyta</taxon>
        <taxon>Embryophyta</taxon>
        <taxon>Tracheophyta</taxon>
        <taxon>Spermatophyta</taxon>
        <taxon>Magnoliopsida</taxon>
        <taxon>eudicotyledons</taxon>
        <taxon>Gunneridae</taxon>
        <taxon>Pentapetalae</taxon>
        <taxon>rosids</taxon>
        <taxon>malvids</taxon>
        <taxon>Brassicales</taxon>
        <taxon>Brassicaceae</taxon>
        <taxon>Brassiceae</taxon>
        <taxon>Brassica</taxon>
    </lineage>
</organism>
<dbReference type="SUPFAM" id="SSF53098">
    <property type="entry name" value="Ribonuclease H-like"/>
    <property type="match status" value="1"/>
</dbReference>
<proteinExistence type="predicted"/>
<name>A0A8X7TV09_BRACI</name>
<dbReference type="GO" id="GO:0004523">
    <property type="term" value="F:RNA-DNA hybrid ribonuclease activity"/>
    <property type="evidence" value="ECO:0007669"/>
    <property type="project" value="InterPro"/>
</dbReference>
<dbReference type="GO" id="GO:0003676">
    <property type="term" value="F:nucleic acid binding"/>
    <property type="evidence" value="ECO:0007669"/>
    <property type="project" value="InterPro"/>
</dbReference>
<dbReference type="InterPro" id="IPR002156">
    <property type="entry name" value="RNaseH_domain"/>
</dbReference>
<comment type="caution">
    <text evidence="2">The sequence shown here is derived from an EMBL/GenBank/DDBJ whole genome shotgun (WGS) entry which is preliminary data.</text>
</comment>
<keyword evidence="3" id="KW-1185">Reference proteome</keyword>
<dbReference type="EMBL" id="JAAMPC010000015">
    <property type="protein sequence ID" value="KAG2255437.1"/>
    <property type="molecule type" value="Genomic_DNA"/>
</dbReference>
<dbReference type="InterPro" id="IPR044730">
    <property type="entry name" value="RNase_H-like_dom_plant"/>
</dbReference>
<dbReference type="Gene3D" id="3.30.420.10">
    <property type="entry name" value="Ribonuclease H-like superfamily/Ribonuclease H"/>
    <property type="match status" value="1"/>
</dbReference>
<protein>
    <recommendedName>
        <fullName evidence="1">RNase H type-1 domain-containing protein</fullName>
    </recommendedName>
</protein>
<evidence type="ECO:0000313" key="3">
    <source>
        <dbReference type="Proteomes" id="UP000886595"/>
    </source>
</evidence>
<accession>A0A8X7TV09</accession>
<dbReference type="OrthoDB" id="1752140at2759"/>
<reference evidence="2 3" key="1">
    <citation type="submission" date="2020-02" db="EMBL/GenBank/DDBJ databases">
        <authorList>
            <person name="Ma Q."/>
            <person name="Huang Y."/>
            <person name="Song X."/>
            <person name="Pei D."/>
        </authorList>
    </citation>
    <scope>NUCLEOTIDE SEQUENCE [LARGE SCALE GENOMIC DNA]</scope>
    <source>
        <strain evidence="2">Sxm20200214</strain>
        <tissue evidence="2">Leaf</tissue>
    </source>
</reference>